<accession>A0ACC2FBT1</accession>
<dbReference type="Proteomes" id="UP001157502">
    <property type="component" value="Chromosome 30"/>
</dbReference>
<keyword evidence="2" id="KW-1185">Reference proteome</keyword>
<sequence>MKLLCVLLVLLTANFCGGVTIQQTPVLLVCWEGDDLVTLHCHHDDSSHYYMFWYRQKGTKMEMLTFSLNRNNADTEVPFEKNKYTMNRTELTDSSLEIKNLVVGDSAVYYCASSIAH</sequence>
<organism evidence="1 2">
    <name type="scientific">Dallia pectoralis</name>
    <name type="common">Alaska blackfish</name>
    <dbReference type="NCBI Taxonomy" id="75939"/>
    <lineage>
        <taxon>Eukaryota</taxon>
        <taxon>Metazoa</taxon>
        <taxon>Chordata</taxon>
        <taxon>Craniata</taxon>
        <taxon>Vertebrata</taxon>
        <taxon>Euteleostomi</taxon>
        <taxon>Actinopterygii</taxon>
        <taxon>Neopterygii</taxon>
        <taxon>Teleostei</taxon>
        <taxon>Protacanthopterygii</taxon>
        <taxon>Esociformes</taxon>
        <taxon>Umbridae</taxon>
        <taxon>Dallia</taxon>
    </lineage>
</organism>
<proteinExistence type="predicted"/>
<comment type="caution">
    <text evidence="1">The sequence shown here is derived from an EMBL/GenBank/DDBJ whole genome shotgun (WGS) entry which is preliminary data.</text>
</comment>
<evidence type="ECO:0000313" key="2">
    <source>
        <dbReference type="Proteomes" id="UP001157502"/>
    </source>
</evidence>
<name>A0ACC2FBT1_DALPE</name>
<gene>
    <name evidence="1" type="ORF">DPEC_G00312800</name>
</gene>
<evidence type="ECO:0000313" key="1">
    <source>
        <dbReference type="EMBL" id="KAJ7988784.1"/>
    </source>
</evidence>
<dbReference type="EMBL" id="CM055757">
    <property type="protein sequence ID" value="KAJ7988784.1"/>
    <property type="molecule type" value="Genomic_DNA"/>
</dbReference>
<reference evidence="1" key="1">
    <citation type="submission" date="2021-05" db="EMBL/GenBank/DDBJ databases">
        <authorList>
            <person name="Pan Q."/>
            <person name="Jouanno E."/>
            <person name="Zahm M."/>
            <person name="Klopp C."/>
            <person name="Cabau C."/>
            <person name="Louis A."/>
            <person name="Berthelot C."/>
            <person name="Parey E."/>
            <person name="Roest Crollius H."/>
            <person name="Montfort J."/>
            <person name="Robinson-Rechavi M."/>
            <person name="Bouchez O."/>
            <person name="Lampietro C."/>
            <person name="Lopez Roques C."/>
            <person name="Donnadieu C."/>
            <person name="Postlethwait J."/>
            <person name="Bobe J."/>
            <person name="Dillon D."/>
            <person name="Chandos A."/>
            <person name="von Hippel F."/>
            <person name="Guiguen Y."/>
        </authorList>
    </citation>
    <scope>NUCLEOTIDE SEQUENCE</scope>
    <source>
        <strain evidence="1">YG-Jan2019</strain>
    </source>
</reference>
<protein>
    <submittedName>
        <fullName evidence="1">Uncharacterized protein</fullName>
    </submittedName>
</protein>